<feature type="compositionally biased region" description="Gly residues" evidence="1">
    <location>
        <begin position="247"/>
        <end position="260"/>
    </location>
</feature>
<feature type="domain" description="DUF2382" evidence="3">
    <location>
        <begin position="297"/>
        <end position="347"/>
    </location>
</feature>
<dbReference type="Gene3D" id="3.90.50.10">
    <property type="entry name" value="Photosynthetic Reaction Center, subunit H, domain 2"/>
    <property type="match status" value="1"/>
</dbReference>
<reference evidence="4" key="1">
    <citation type="submission" date="2020-02" db="EMBL/GenBank/DDBJ databases">
        <authorList>
            <person name="Meier V. D."/>
        </authorList>
    </citation>
    <scope>NUCLEOTIDE SEQUENCE</scope>
    <source>
        <strain evidence="4">AVDCRST_MAG38</strain>
    </source>
</reference>
<dbReference type="GO" id="GO:0030077">
    <property type="term" value="C:plasma membrane light-harvesting complex"/>
    <property type="evidence" value="ECO:0007669"/>
    <property type="project" value="InterPro"/>
</dbReference>
<accession>A0A6J4RFX8</accession>
<evidence type="ECO:0000259" key="3">
    <source>
        <dbReference type="Pfam" id="PF09557"/>
    </source>
</evidence>
<dbReference type="InterPro" id="IPR027275">
    <property type="entry name" value="PRC-brl_dom"/>
</dbReference>
<dbReference type="PANTHER" id="PTHR38463">
    <property type="entry name" value="STRESS RESPONSE PROTEIN YSNF"/>
    <property type="match status" value="1"/>
</dbReference>
<evidence type="ECO:0000256" key="1">
    <source>
        <dbReference type="SAM" id="MobiDB-lite"/>
    </source>
</evidence>
<organism evidence="4">
    <name type="scientific">uncultured Solirubrobacteraceae bacterium</name>
    <dbReference type="NCBI Taxonomy" id="1162706"/>
    <lineage>
        <taxon>Bacteria</taxon>
        <taxon>Bacillati</taxon>
        <taxon>Actinomycetota</taxon>
        <taxon>Thermoleophilia</taxon>
        <taxon>Solirubrobacterales</taxon>
        <taxon>Solirubrobacteraceae</taxon>
        <taxon>environmental samples</taxon>
    </lineage>
</organism>
<dbReference type="InterPro" id="IPR052967">
    <property type="entry name" value="Stress_Response_Assoc"/>
</dbReference>
<gene>
    <name evidence="4" type="ORF">AVDCRST_MAG38-879</name>
</gene>
<feature type="domain" description="PRC-barrel" evidence="2">
    <location>
        <begin position="9"/>
        <end position="75"/>
    </location>
</feature>
<name>A0A6J4RFX8_9ACTN</name>
<dbReference type="SUPFAM" id="SSF50346">
    <property type="entry name" value="PRC-barrel domain"/>
    <property type="match status" value="1"/>
</dbReference>
<dbReference type="GO" id="GO:0019684">
    <property type="term" value="P:photosynthesis, light reaction"/>
    <property type="evidence" value="ECO:0007669"/>
    <property type="project" value="InterPro"/>
</dbReference>
<feature type="compositionally biased region" description="Low complexity" evidence="1">
    <location>
        <begin position="236"/>
        <end position="246"/>
    </location>
</feature>
<evidence type="ECO:0008006" key="5">
    <source>
        <dbReference type="Google" id="ProtNLM"/>
    </source>
</evidence>
<sequence length="369" mass="38681">MTSDAIGDINDAQGRDLVDSDGESLGRIREIFLDETTGRPAWAAVDAPGGGDDLVLAPLAHSTRDGEAIRVAVTRAQVESSPSTTGLTERFSPEHMDRVRAHYDARPEGLATGATGRSTGDADLDTGATGHGDLAAGAVDYGAGRETTRGGELPSAMTRSEEEFVVARERVAHERVRIVKRIVTETVTQTVEVRREELHFERVALSDAGHGTGAPESTGMTDATAHEHSAGVGIEGTPATGATSPSAGGGSGAGRSGEPGAGSFSAGGLSALRARASSLVGRAGERFGGAQGFGEAFAPETLDLTLYEEELVVSKRVVPRERVRIHREVVTEQQRISDDLRKEQIEVEHLPLETDARVEGFGAGGDVQR</sequence>
<dbReference type="InterPro" id="IPR014747">
    <property type="entry name" value="Bac_photo_RC_H_C"/>
</dbReference>
<dbReference type="EMBL" id="CADCVJ010000062">
    <property type="protein sequence ID" value="CAA9467781.1"/>
    <property type="molecule type" value="Genomic_DNA"/>
</dbReference>
<protein>
    <recommendedName>
        <fullName evidence="5">DUF2382 domain-containing protein</fullName>
    </recommendedName>
</protein>
<dbReference type="Pfam" id="PF09557">
    <property type="entry name" value="DUF2382"/>
    <property type="match status" value="2"/>
</dbReference>
<dbReference type="InterPro" id="IPR011033">
    <property type="entry name" value="PRC_barrel-like_sf"/>
</dbReference>
<evidence type="ECO:0000259" key="2">
    <source>
        <dbReference type="Pfam" id="PF05239"/>
    </source>
</evidence>
<dbReference type="Pfam" id="PF05239">
    <property type="entry name" value="PRC"/>
    <property type="match status" value="1"/>
</dbReference>
<feature type="domain" description="DUF2382" evidence="3">
    <location>
        <begin position="157"/>
        <end position="217"/>
    </location>
</feature>
<dbReference type="PANTHER" id="PTHR38463:SF1">
    <property type="entry name" value="STRESS RESPONSE PROTEIN YSNF"/>
    <property type="match status" value="1"/>
</dbReference>
<feature type="region of interest" description="Disordered" evidence="1">
    <location>
        <begin position="231"/>
        <end position="264"/>
    </location>
</feature>
<feature type="region of interest" description="Disordered" evidence="1">
    <location>
        <begin position="1"/>
        <end position="21"/>
    </location>
</feature>
<dbReference type="InterPro" id="IPR019060">
    <property type="entry name" value="DUF2382"/>
</dbReference>
<evidence type="ECO:0000313" key="4">
    <source>
        <dbReference type="EMBL" id="CAA9467781.1"/>
    </source>
</evidence>
<dbReference type="AlphaFoldDB" id="A0A6J4RFX8"/>
<proteinExistence type="predicted"/>